<reference evidence="1" key="1">
    <citation type="submission" date="2020-05" db="EMBL/GenBank/DDBJ databases">
        <authorList>
            <person name="Chiriac C."/>
            <person name="Salcher M."/>
            <person name="Ghai R."/>
            <person name="Kavagutti S V."/>
        </authorList>
    </citation>
    <scope>NUCLEOTIDE SEQUENCE</scope>
</reference>
<accession>A0A6J5RS75</accession>
<gene>
    <name evidence="1" type="ORF">UFOVP1290_48</name>
</gene>
<evidence type="ECO:0000313" key="1">
    <source>
        <dbReference type="EMBL" id="CAB4196528.1"/>
    </source>
</evidence>
<name>A0A6J5RS75_9CAUD</name>
<proteinExistence type="predicted"/>
<dbReference type="EMBL" id="LR797252">
    <property type="protein sequence ID" value="CAB4196528.1"/>
    <property type="molecule type" value="Genomic_DNA"/>
</dbReference>
<dbReference type="NCBIfam" id="TIGR02605">
    <property type="entry name" value="CxxC_CxxC_SSSS"/>
    <property type="match status" value="1"/>
</dbReference>
<dbReference type="InterPro" id="IPR013429">
    <property type="entry name" value="Regulatory_FmdB_Zinc_ribbon"/>
</dbReference>
<organism evidence="1">
    <name type="scientific">uncultured Caudovirales phage</name>
    <dbReference type="NCBI Taxonomy" id="2100421"/>
    <lineage>
        <taxon>Viruses</taxon>
        <taxon>Duplodnaviria</taxon>
        <taxon>Heunggongvirae</taxon>
        <taxon>Uroviricota</taxon>
        <taxon>Caudoviricetes</taxon>
        <taxon>Peduoviridae</taxon>
        <taxon>Maltschvirus</taxon>
        <taxon>Maltschvirus maltsch</taxon>
    </lineage>
</organism>
<sequence length="63" mass="7178">MPTYLYKCSIHNEFECEHSIKEKLEECPKCKEEGLEPQKVVRLISNGTGFILNGGGWAREGYS</sequence>
<protein>
    <submittedName>
        <fullName evidence="1">CxxC_CxxC_SSSS, putative regulatory protein, FmdB family</fullName>
    </submittedName>
</protein>